<name>A0A3A4RXI9_9STRE</name>
<feature type="region of interest" description="Disordered" evidence="2">
    <location>
        <begin position="51"/>
        <end position="127"/>
    </location>
</feature>
<keyword evidence="1" id="KW-0732">Signal</keyword>
<dbReference type="Proteomes" id="UP000266144">
    <property type="component" value="Unassembled WGS sequence"/>
</dbReference>
<protein>
    <recommendedName>
        <fullName evidence="4">YSIRK Gram-positive signal peptide domain-containing protein</fullName>
    </recommendedName>
</protein>
<keyword evidence="3" id="KW-0472">Membrane</keyword>
<feature type="non-terminal residue" evidence="5">
    <location>
        <position position="412"/>
    </location>
</feature>
<evidence type="ECO:0000256" key="3">
    <source>
        <dbReference type="SAM" id="Phobius"/>
    </source>
</evidence>
<comment type="caution">
    <text evidence="5">The sequence shown here is derived from an EMBL/GenBank/DDBJ whole genome shotgun (WGS) entry which is preliminary data.</text>
</comment>
<dbReference type="EMBL" id="PTQV01000039">
    <property type="protein sequence ID" value="RJP81580.1"/>
    <property type="molecule type" value="Genomic_DNA"/>
</dbReference>
<evidence type="ECO:0000256" key="1">
    <source>
        <dbReference type="ARBA" id="ARBA00022729"/>
    </source>
</evidence>
<proteinExistence type="predicted"/>
<sequence length="412" mass="45145">MKKSYRDDNGEKVFRYSIRKYHFGAASVAVAALMFFANGPVAASETITPATTSEVATVGSDGNSDGDSGSSDEGESKKALPEQPADLKPADELKGQGAQAEEANKGQAAAESKPAQEVPQAEGEKEQELLSTGLVLQRPLSTTEQAATTIIQPRALKSNQSDYDLISLDDDEDDTRDEPFSETLTNTIHPRSNRSVTVVDVQSLQVEAKQERFGQVKDKPLIDGDDPANYIKFKNANGREVQKPSGVAVTWKRKPNTAVARLDETGIVKVTYHVADGNGGVRDEVRTVTISTPVYHATLKQDPFVTTYGREFFSGRSAKDGRLYINHNGRSHFGLKDIRSYWEHSSGAGSPTFGNVIRQWNVDFLGKRREKLMVRYPRNGKSFVNADDHGANYELLSGTFIVKPVKPSIMTD</sequence>
<organism evidence="5 6">
    <name type="scientific">Streptococcus pseudopneumoniae</name>
    <dbReference type="NCBI Taxonomy" id="257758"/>
    <lineage>
        <taxon>Bacteria</taxon>
        <taxon>Bacillati</taxon>
        <taxon>Bacillota</taxon>
        <taxon>Bacilli</taxon>
        <taxon>Lactobacillales</taxon>
        <taxon>Streptococcaceae</taxon>
        <taxon>Streptococcus</taxon>
    </lineage>
</organism>
<dbReference type="AlphaFoldDB" id="A0A3A4RXI9"/>
<feature type="transmembrane region" description="Helical" evidence="3">
    <location>
        <begin position="21"/>
        <end position="43"/>
    </location>
</feature>
<dbReference type="InterPro" id="IPR005877">
    <property type="entry name" value="YSIRK_signal_dom"/>
</dbReference>
<dbReference type="Pfam" id="PF04650">
    <property type="entry name" value="YSIRK_signal"/>
    <property type="match status" value="1"/>
</dbReference>
<evidence type="ECO:0000256" key="2">
    <source>
        <dbReference type="SAM" id="MobiDB-lite"/>
    </source>
</evidence>
<dbReference type="NCBIfam" id="TIGR01168">
    <property type="entry name" value="YSIRK_signal"/>
    <property type="match status" value="1"/>
</dbReference>
<keyword evidence="3" id="KW-0812">Transmembrane</keyword>
<evidence type="ECO:0000313" key="5">
    <source>
        <dbReference type="EMBL" id="RJP81580.1"/>
    </source>
</evidence>
<feature type="domain" description="YSIRK Gram-positive signal peptide" evidence="4">
    <location>
        <begin position="15"/>
        <end position="36"/>
    </location>
</feature>
<accession>A0A3A4RXI9</accession>
<feature type="compositionally biased region" description="Low complexity" evidence="2">
    <location>
        <begin position="59"/>
        <end position="71"/>
    </location>
</feature>
<keyword evidence="3" id="KW-1133">Transmembrane helix</keyword>
<evidence type="ECO:0000313" key="6">
    <source>
        <dbReference type="Proteomes" id="UP000266144"/>
    </source>
</evidence>
<reference evidence="6" key="1">
    <citation type="submission" date="2018-02" db="EMBL/GenBank/DDBJ databases">
        <authorList>
            <person name="Handem S."/>
        </authorList>
    </citation>
    <scope>NUCLEOTIDE SEQUENCE [LARGE SCALE GENOMIC DNA]</scope>
    <source>
        <strain evidence="6">Spain939</strain>
    </source>
</reference>
<gene>
    <name evidence="5" type="ORF">C5O68_07415</name>
</gene>
<dbReference type="RefSeq" id="WP_119942936.1">
    <property type="nucleotide sequence ID" value="NZ_PTQV01000039.1"/>
</dbReference>
<evidence type="ECO:0000259" key="4">
    <source>
        <dbReference type="Pfam" id="PF04650"/>
    </source>
</evidence>